<dbReference type="AlphaFoldDB" id="N6T8E3"/>
<name>N6T8E3_DENPD</name>
<reference evidence="1" key="1">
    <citation type="journal article" date="2013" name="Genome Biol.">
        <title>Draft genome of the mountain pine beetle, Dendroctonus ponderosae Hopkins, a major forest pest.</title>
        <authorList>
            <person name="Keeling C.I."/>
            <person name="Yuen M.M."/>
            <person name="Liao N.Y."/>
            <person name="Docking T.R."/>
            <person name="Chan S.K."/>
            <person name="Taylor G.A."/>
            <person name="Palmquist D.L."/>
            <person name="Jackman S.D."/>
            <person name="Nguyen A."/>
            <person name="Li M."/>
            <person name="Henderson H."/>
            <person name="Janes J.K."/>
            <person name="Zhao Y."/>
            <person name="Pandoh P."/>
            <person name="Moore R."/>
            <person name="Sperling F.A."/>
            <person name="Huber D.P."/>
            <person name="Birol I."/>
            <person name="Jones S.J."/>
            <person name="Bohlmann J."/>
        </authorList>
    </citation>
    <scope>NUCLEOTIDE SEQUENCE</scope>
</reference>
<dbReference type="OrthoDB" id="6759257at2759"/>
<dbReference type="EMBL" id="KB741084">
    <property type="protein sequence ID" value="ENN73988.1"/>
    <property type="molecule type" value="Genomic_DNA"/>
</dbReference>
<protein>
    <submittedName>
        <fullName evidence="1">Uncharacterized protein</fullName>
    </submittedName>
</protein>
<accession>N6T8E3</accession>
<feature type="non-terminal residue" evidence="1">
    <location>
        <position position="1"/>
    </location>
</feature>
<evidence type="ECO:0000313" key="1">
    <source>
        <dbReference type="EMBL" id="ENN73988.1"/>
    </source>
</evidence>
<gene>
    <name evidence="1" type="ORF">YQE_09378</name>
</gene>
<sequence length="188" mass="21552">MYIVRSIYPVAIVAIYFMTLFSSAIGSINPDDEESTYLDSFLESLEKHSGLSALELKDRHQINTDCTDYAVCIVNANGTILWDISDNPMLFKKYFHTTMKHRVVLWLDLYDSHMSEMIDGQIANETTLNGCLTLNTPETYNSCMEEVRQNMIVYLTNEFDDKFRSTLQSDCEFFGPTNCIILEDTSSK</sequence>
<organism evidence="1">
    <name type="scientific">Dendroctonus ponderosae</name>
    <name type="common">Mountain pine beetle</name>
    <dbReference type="NCBI Taxonomy" id="77166"/>
    <lineage>
        <taxon>Eukaryota</taxon>
        <taxon>Metazoa</taxon>
        <taxon>Ecdysozoa</taxon>
        <taxon>Arthropoda</taxon>
        <taxon>Hexapoda</taxon>
        <taxon>Insecta</taxon>
        <taxon>Pterygota</taxon>
        <taxon>Neoptera</taxon>
        <taxon>Endopterygota</taxon>
        <taxon>Coleoptera</taxon>
        <taxon>Polyphaga</taxon>
        <taxon>Cucujiformia</taxon>
        <taxon>Curculionidae</taxon>
        <taxon>Scolytinae</taxon>
        <taxon>Dendroctonus</taxon>
    </lineage>
</organism>
<proteinExistence type="predicted"/>
<dbReference type="HOGENOM" id="CLU_1442479_0_0_1"/>